<feature type="region of interest" description="Disordered" evidence="1">
    <location>
        <begin position="17"/>
        <end position="43"/>
    </location>
</feature>
<gene>
    <name evidence="2" type="ORF">S06H3_34943</name>
</gene>
<sequence>MLADGAHLNVSASRALETILGSKESPEEGERRTDTEFAEWIRS</sequence>
<evidence type="ECO:0000313" key="2">
    <source>
        <dbReference type="EMBL" id="GAI19472.1"/>
    </source>
</evidence>
<name>X1LJD7_9ZZZZ</name>
<reference evidence="2" key="1">
    <citation type="journal article" date="2014" name="Front. Microbiol.">
        <title>High frequency of phylogenetically diverse reductive dehalogenase-homologous genes in deep subseafloor sedimentary metagenomes.</title>
        <authorList>
            <person name="Kawai M."/>
            <person name="Futagami T."/>
            <person name="Toyoda A."/>
            <person name="Takaki Y."/>
            <person name="Nishi S."/>
            <person name="Hori S."/>
            <person name="Arai W."/>
            <person name="Tsubouchi T."/>
            <person name="Morono Y."/>
            <person name="Uchiyama I."/>
            <person name="Ito T."/>
            <person name="Fujiyama A."/>
            <person name="Inagaki F."/>
            <person name="Takami H."/>
        </authorList>
    </citation>
    <scope>NUCLEOTIDE SEQUENCE</scope>
    <source>
        <strain evidence="2">Expedition CK06-06</strain>
    </source>
</reference>
<feature type="non-terminal residue" evidence="2">
    <location>
        <position position="43"/>
    </location>
</feature>
<comment type="caution">
    <text evidence="2">The sequence shown here is derived from an EMBL/GenBank/DDBJ whole genome shotgun (WGS) entry which is preliminary data.</text>
</comment>
<protein>
    <submittedName>
        <fullName evidence="2">Uncharacterized protein</fullName>
    </submittedName>
</protein>
<proteinExistence type="predicted"/>
<organism evidence="2">
    <name type="scientific">marine sediment metagenome</name>
    <dbReference type="NCBI Taxonomy" id="412755"/>
    <lineage>
        <taxon>unclassified sequences</taxon>
        <taxon>metagenomes</taxon>
        <taxon>ecological metagenomes</taxon>
    </lineage>
</organism>
<dbReference type="AlphaFoldDB" id="X1LJD7"/>
<feature type="compositionally biased region" description="Basic and acidic residues" evidence="1">
    <location>
        <begin position="24"/>
        <end position="43"/>
    </location>
</feature>
<dbReference type="EMBL" id="BARV01021032">
    <property type="protein sequence ID" value="GAI19472.1"/>
    <property type="molecule type" value="Genomic_DNA"/>
</dbReference>
<accession>X1LJD7</accession>
<evidence type="ECO:0000256" key="1">
    <source>
        <dbReference type="SAM" id="MobiDB-lite"/>
    </source>
</evidence>